<evidence type="ECO:0000313" key="2">
    <source>
        <dbReference type="Proteomes" id="UP000194008"/>
    </source>
</evidence>
<comment type="caution">
    <text evidence="1">The sequence shown here is derived from an EMBL/GenBank/DDBJ whole genome shotgun (WGS) entry which is preliminary data.</text>
</comment>
<name>A0A1X1IR98_STROR</name>
<dbReference type="AlphaFoldDB" id="A0A1X1IR98"/>
<sequence length="96" mass="11152">MKIEFLKDLSGTTPEFPAPREVDRELYKGEEKLEQARTKFPAPPEVNRFLYLNLQLSRLMMRGKGFWPLARWIGSYTKYGTDRYTCFGVSGPSRGK</sequence>
<accession>A0A1X1IR98</accession>
<protein>
    <submittedName>
        <fullName evidence="1">Uncharacterized protein</fullName>
    </submittedName>
</protein>
<organism evidence="1 2">
    <name type="scientific">Streptococcus oralis subsp. dentisani</name>
    <dbReference type="NCBI Taxonomy" id="1458253"/>
    <lineage>
        <taxon>Bacteria</taxon>
        <taxon>Bacillati</taxon>
        <taxon>Bacillota</taxon>
        <taxon>Bacilli</taxon>
        <taxon>Lactobacillales</taxon>
        <taxon>Streptococcaceae</taxon>
        <taxon>Streptococcus</taxon>
    </lineage>
</organism>
<evidence type="ECO:0000313" key="1">
    <source>
        <dbReference type="EMBL" id="ORO75640.1"/>
    </source>
</evidence>
<dbReference type="EMBL" id="NCUW01000030">
    <property type="protein sequence ID" value="ORO75640.1"/>
    <property type="molecule type" value="Genomic_DNA"/>
</dbReference>
<gene>
    <name evidence="1" type="ORF">B7709_06750</name>
</gene>
<dbReference type="Proteomes" id="UP000194008">
    <property type="component" value="Unassembled WGS sequence"/>
</dbReference>
<reference evidence="1 2" key="1">
    <citation type="journal article" date="2016" name="Eur. J. Clin. Microbiol. Infect. Dis.">
        <title>Whole genome sequencing as a tool for phylogenetic analysis of clinical strains of Mitis group streptococci.</title>
        <authorList>
            <person name="Rasmussen L.H."/>
            <person name="Dargis R."/>
            <person name="Hojholt K."/>
            <person name="Christensen J.J."/>
            <person name="Skovgaard O."/>
            <person name="Justesen U.S."/>
            <person name="Rosenvinge F.S."/>
            <person name="Moser C."/>
            <person name="Lukjancenko O."/>
            <person name="Rasmussen S."/>
            <person name="Nielsen X.C."/>
        </authorList>
    </citation>
    <scope>NUCLEOTIDE SEQUENCE [LARGE SCALE GENOMIC DNA]</scope>
    <source>
        <strain evidence="1 2">Y_5914_11</strain>
    </source>
</reference>
<proteinExistence type="predicted"/>